<feature type="transmembrane region" description="Helical" evidence="1">
    <location>
        <begin position="20"/>
        <end position="45"/>
    </location>
</feature>
<feature type="transmembrane region" description="Helical" evidence="1">
    <location>
        <begin position="57"/>
        <end position="77"/>
    </location>
</feature>
<evidence type="ECO:0000313" key="2">
    <source>
        <dbReference type="EMBL" id="CBH12981.1"/>
    </source>
</evidence>
<dbReference type="RefSeq" id="XP_011775260.1">
    <property type="nucleotide sequence ID" value="XM_011776958.1"/>
</dbReference>
<organism evidence="2 3">
    <name type="scientific">Trypanosoma brucei gambiense (strain MHOM/CI/86/DAL972)</name>
    <dbReference type="NCBI Taxonomy" id="679716"/>
    <lineage>
        <taxon>Eukaryota</taxon>
        <taxon>Discoba</taxon>
        <taxon>Euglenozoa</taxon>
        <taxon>Kinetoplastea</taxon>
        <taxon>Metakinetoplastina</taxon>
        <taxon>Trypanosomatida</taxon>
        <taxon>Trypanosomatidae</taxon>
        <taxon>Trypanosoma</taxon>
    </lineage>
</organism>
<dbReference type="EMBL" id="FN554970">
    <property type="protein sequence ID" value="CBH12981.1"/>
    <property type="molecule type" value="Genomic_DNA"/>
</dbReference>
<gene>
    <name evidence="2" type="ORF">TbgDal_VII8345</name>
</gene>
<evidence type="ECO:0000256" key="1">
    <source>
        <dbReference type="SAM" id="Phobius"/>
    </source>
</evidence>
<sequence>MNSTKCKYIYAFVYDQTHRYKCIIAVFQLLLSFFFCCCCCCYLFLSFFTLTQTLKITITLIIIIIICVSLVITKDHLSKKGLFKKKKKSSTKVKFISKK</sequence>
<evidence type="ECO:0000313" key="3">
    <source>
        <dbReference type="Proteomes" id="UP000002316"/>
    </source>
</evidence>
<proteinExistence type="predicted"/>
<keyword evidence="1" id="KW-0812">Transmembrane</keyword>
<protein>
    <submittedName>
        <fullName evidence="2">Uncharacterized protein</fullName>
    </submittedName>
</protein>
<dbReference type="Proteomes" id="UP000002316">
    <property type="component" value="Chromosome 7"/>
</dbReference>
<dbReference type="GeneID" id="23863169"/>
<dbReference type="AlphaFoldDB" id="C9ZU95"/>
<dbReference type="KEGG" id="tbg:TbgDal_VII8345"/>
<keyword evidence="1" id="KW-0472">Membrane</keyword>
<accession>C9ZU95</accession>
<keyword evidence="1" id="KW-1133">Transmembrane helix</keyword>
<reference evidence="3" key="1">
    <citation type="journal article" date="2010" name="PLoS Negl. Trop. Dis.">
        <title>The genome sequence of Trypanosoma brucei gambiense, causative agent of chronic human african trypanosomiasis.</title>
        <authorList>
            <person name="Jackson A.P."/>
            <person name="Sanders M."/>
            <person name="Berry A."/>
            <person name="McQuillan J."/>
            <person name="Aslett M.A."/>
            <person name="Quail M.A."/>
            <person name="Chukualim B."/>
            <person name="Capewell P."/>
            <person name="MacLeod A."/>
            <person name="Melville S.E."/>
            <person name="Gibson W."/>
            <person name="Barry J.D."/>
            <person name="Berriman M."/>
            <person name="Hertz-Fowler C."/>
        </authorList>
    </citation>
    <scope>NUCLEOTIDE SEQUENCE [LARGE SCALE GENOMIC DNA]</scope>
    <source>
        <strain evidence="3">MHOM/CI/86/DAL972</strain>
    </source>
</reference>
<name>C9ZU95_TRYB9</name>